<feature type="non-terminal residue" evidence="1">
    <location>
        <position position="99"/>
    </location>
</feature>
<name>A0A956M1Q3_UNCEI</name>
<reference evidence="1" key="2">
    <citation type="journal article" date="2021" name="Microbiome">
        <title>Successional dynamics and alternative stable states in a saline activated sludge microbial community over 9 years.</title>
        <authorList>
            <person name="Wang Y."/>
            <person name="Ye J."/>
            <person name="Ju F."/>
            <person name="Liu L."/>
            <person name="Boyd J.A."/>
            <person name="Deng Y."/>
            <person name="Parks D.H."/>
            <person name="Jiang X."/>
            <person name="Yin X."/>
            <person name="Woodcroft B.J."/>
            <person name="Tyson G.W."/>
            <person name="Hugenholtz P."/>
            <person name="Polz M.F."/>
            <person name="Zhang T."/>
        </authorList>
    </citation>
    <scope>NUCLEOTIDE SEQUENCE</scope>
    <source>
        <strain evidence="1">HKST-UBA01</strain>
    </source>
</reference>
<dbReference type="Proteomes" id="UP000697710">
    <property type="component" value="Unassembled WGS sequence"/>
</dbReference>
<evidence type="ECO:0000313" key="1">
    <source>
        <dbReference type="EMBL" id="MCA9729589.1"/>
    </source>
</evidence>
<proteinExistence type="predicted"/>
<dbReference type="EMBL" id="JAGQHR010000759">
    <property type="protein sequence ID" value="MCA9729589.1"/>
    <property type="molecule type" value="Genomic_DNA"/>
</dbReference>
<organism evidence="1 2">
    <name type="scientific">Eiseniibacteriota bacterium</name>
    <dbReference type="NCBI Taxonomy" id="2212470"/>
    <lineage>
        <taxon>Bacteria</taxon>
        <taxon>Candidatus Eiseniibacteriota</taxon>
    </lineage>
</organism>
<comment type="caution">
    <text evidence="1">The sequence shown here is derived from an EMBL/GenBank/DDBJ whole genome shotgun (WGS) entry which is preliminary data.</text>
</comment>
<accession>A0A956M1Q3</accession>
<dbReference type="AlphaFoldDB" id="A0A956M1Q3"/>
<evidence type="ECO:0000313" key="2">
    <source>
        <dbReference type="Proteomes" id="UP000697710"/>
    </source>
</evidence>
<protein>
    <submittedName>
        <fullName evidence="1">Uncharacterized protein</fullName>
    </submittedName>
</protein>
<gene>
    <name evidence="1" type="ORF">KC729_18015</name>
</gene>
<sequence>MERGSSDPELATRYYASRPWLPVAREQDETVFVNWRRRDPTPIRIGRDQAFVHFRIVCGASPEETAQSLELPLETVRRTVRELQQLGLVIDEVTWERER</sequence>
<reference evidence="1" key="1">
    <citation type="submission" date="2020-04" db="EMBL/GenBank/DDBJ databases">
        <authorList>
            <person name="Zhang T."/>
        </authorList>
    </citation>
    <scope>NUCLEOTIDE SEQUENCE</scope>
    <source>
        <strain evidence="1">HKST-UBA01</strain>
    </source>
</reference>